<dbReference type="InterPro" id="IPR003329">
    <property type="entry name" value="Cytidylyl_trans"/>
</dbReference>
<reference evidence="1 2" key="1">
    <citation type="submission" date="2018-09" db="EMBL/GenBank/DDBJ databases">
        <authorList>
            <person name="Wang Z."/>
        </authorList>
    </citation>
    <scope>NUCLEOTIDE SEQUENCE [LARGE SCALE GENOMIC DNA]</scope>
    <source>
        <strain evidence="1 2">ALS 81</strain>
    </source>
</reference>
<evidence type="ECO:0000313" key="2">
    <source>
        <dbReference type="Proteomes" id="UP000286482"/>
    </source>
</evidence>
<dbReference type="Gene3D" id="3.90.550.10">
    <property type="entry name" value="Spore Coat Polysaccharide Biosynthesis Protein SpsA, Chain A"/>
    <property type="match status" value="1"/>
</dbReference>
<keyword evidence="2" id="KW-1185">Reference proteome</keyword>
<evidence type="ECO:0000313" key="1">
    <source>
        <dbReference type="EMBL" id="RKF19649.1"/>
    </source>
</evidence>
<dbReference type="CDD" id="cd02513">
    <property type="entry name" value="CMP-NeuAc_Synthase"/>
    <property type="match status" value="1"/>
</dbReference>
<dbReference type="Pfam" id="PF02348">
    <property type="entry name" value="CTP_transf_3"/>
    <property type="match status" value="1"/>
</dbReference>
<dbReference type="EMBL" id="RAQO01000004">
    <property type="protein sequence ID" value="RKF19649.1"/>
    <property type="molecule type" value="Genomic_DNA"/>
</dbReference>
<organism evidence="1 2">
    <name type="scientific">Alginatibacterium sediminis</name>
    <dbReference type="NCBI Taxonomy" id="2164068"/>
    <lineage>
        <taxon>Bacteria</taxon>
        <taxon>Pseudomonadati</taxon>
        <taxon>Pseudomonadota</taxon>
        <taxon>Gammaproteobacteria</taxon>
        <taxon>Alteromonadales</taxon>
        <taxon>Alteromonadaceae</taxon>
        <taxon>Alginatibacterium</taxon>
    </lineage>
</organism>
<keyword evidence="1" id="KW-0808">Transferase</keyword>
<dbReference type="SUPFAM" id="SSF53448">
    <property type="entry name" value="Nucleotide-diphospho-sugar transferases"/>
    <property type="match status" value="1"/>
</dbReference>
<keyword evidence="1" id="KW-0548">Nucleotidyltransferase</keyword>
<dbReference type="GO" id="GO:0008781">
    <property type="term" value="F:N-acylneuraminate cytidylyltransferase activity"/>
    <property type="evidence" value="ECO:0007669"/>
    <property type="project" value="TreeGrafter"/>
</dbReference>
<sequence>MNIAIIPARGGSKRIPRKNIKLFNGKPIIAYSIESAIKSQCFDRVIISTDDKEIAEIAIQYGAEVPFMRPAHIADDYATTLDVMHHAVTQLDQEEHFENVCCIYATAPFVTPGQLREGIRLLKAESADYVFPIAEFTSPIQRALLRDSKGFLSMTVPEHLNSRSQDLREAYYDTGQFYWGKVSAFLNNTSIYSDKSLGLRLGKYSCVDIDDLEDWAIAEFLYDYRASQ</sequence>
<dbReference type="OrthoDB" id="9805604at2"/>
<dbReference type="AlphaFoldDB" id="A0A420EG15"/>
<protein>
    <submittedName>
        <fullName evidence="1">Pseudaminic acid cytidylyltransferase</fullName>
        <ecNumber evidence="1">2.7.7.81</ecNumber>
    </submittedName>
</protein>
<dbReference type="InterPro" id="IPR020039">
    <property type="entry name" value="PseF"/>
</dbReference>
<gene>
    <name evidence="1" type="primary">pseF</name>
    <name evidence="1" type="ORF">DBZ36_04060</name>
</gene>
<dbReference type="InterPro" id="IPR029044">
    <property type="entry name" value="Nucleotide-diphossugar_trans"/>
</dbReference>
<dbReference type="EC" id="2.7.7.81" evidence="1"/>
<proteinExistence type="predicted"/>
<dbReference type="PANTHER" id="PTHR21485:SF6">
    <property type="entry name" value="N-ACYLNEURAMINATE CYTIDYLYLTRANSFERASE-RELATED"/>
    <property type="match status" value="1"/>
</dbReference>
<comment type="caution">
    <text evidence="1">The sequence shown here is derived from an EMBL/GenBank/DDBJ whole genome shotgun (WGS) entry which is preliminary data.</text>
</comment>
<dbReference type="InterPro" id="IPR050793">
    <property type="entry name" value="CMP-NeuNAc_synthase"/>
</dbReference>
<dbReference type="Proteomes" id="UP000286482">
    <property type="component" value="Unassembled WGS sequence"/>
</dbReference>
<dbReference type="RefSeq" id="WP_120353654.1">
    <property type="nucleotide sequence ID" value="NZ_RAQO01000004.1"/>
</dbReference>
<accession>A0A420EG15</accession>
<name>A0A420EG15_9ALTE</name>
<dbReference type="PANTHER" id="PTHR21485">
    <property type="entry name" value="HAD SUPERFAMILY MEMBERS CMAS AND KDSC"/>
    <property type="match status" value="1"/>
</dbReference>
<dbReference type="NCBIfam" id="TIGR03584">
    <property type="entry name" value="PseF"/>
    <property type="match status" value="1"/>
</dbReference>